<keyword evidence="3" id="KW-0804">Transcription</keyword>
<keyword evidence="1" id="KW-0805">Transcription regulation</keyword>
<dbReference type="SMART" id="SM00347">
    <property type="entry name" value="HTH_MARR"/>
    <property type="match status" value="1"/>
</dbReference>
<evidence type="ECO:0000256" key="1">
    <source>
        <dbReference type="ARBA" id="ARBA00023015"/>
    </source>
</evidence>
<accession>A0AAW9K7D9</accession>
<dbReference type="InterPro" id="IPR036388">
    <property type="entry name" value="WH-like_DNA-bd_sf"/>
</dbReference>
<dbReference type="Proteomes" id="UP001290462">
    <property type="component" value="Unassembled WGS sequence"/>
</dbReference>
<organism evidence="5 6">
    <name type="scientific">Carnobacterium maltaromaticum</name>
    <name type="common">Carnobacterium piscicola</name>
    <dbReference type="NCBI Taxonomy" id="2751"/>
    <lineage>
        <taxon>Bacteria</taxon>
        <taxon>Bacillati</taxon>
        <taxon>Bacillota</taxon>
        <taxon>Bacilli</taxon>
        <taxon>Lactobacillales</taxon>
        <taxon>Carnobacteriaceae</taxon>
        <taxon>Carnobacterium</taxon>
    </lineage>
</organism>
<keyword evidence="2" id="KW-0238">DNA-binding</keyword>
<dbReference type="Gene3D" id="1.10.10.10">
    <property type="entry name" value="Winged helix-like DNA-binding domain superfamily/Winged helix DNA-binding domain"/>
    <property type="match status" value="1"/>
</dbReference>
<gene>
    <name evidence="5" type="ORF">RAK27_17785</name>
</gene>
<dbReference type="EMBL" id="JAVBVO010000005">
    <property type="protein sequence ID" value="MDZ5760495.1"/>
    <property type="molecule type" value="Genomic_DNA"/>
</dbReference>
<evidence type="ECO:0000313" key="5">
    <source>
        <dbReference type="EMBL" id="MDZ5760495.1"/>
    </source>
</evidence>
<reference evidence="5" key="1">
    <citation type="submission" date="2023-08" db="EMBL/GenBank/DDBJ databases">
        <title>Genomic characterization of piscicolin 126 produced by Carnobacterium maltaromaticum CM22 strain isolated from salmon (Salmo salar).</title>
        <authorList>
            <person name="Gonzalez-Gragera E."/>
            <person name="Garcia-Lopez J.D."/>
            <person name="Teso-Perez C."/>
            <person name="Gimenez-Hernandez I."/>
            <person name="Peralta-Sanchez J.M."/>
            <person name="Valdivia E."/>
            <person name="Montalban-Lopez M."/>
            <person name="Martin-Platero A.M."/>
            <person name="Banos A."/>
            <person name="Martinez-Bueno M."/>
        </authorList>
    </citation>
    <scope>NUCLEOTIDE SEQUENCE</scope>
    <source>
        <strain evidence="5">CM22</strain>
    </source>
</reference>
<protein>
    <submittedName>
        <fullName evidence="5">MarR family winged helix-turn-helix transcriptional regulator</fullName>
    </submittedName>
</protein>
<name>A0AAW9K7D9_CARML</name>
<sequence>MSEFPSHYKSDATQSIGLSFIKVYNLWHKKIKEQLKNINLTHPQFVVLASLGHLNQKNSEVNQVDISKQSDIDVMTVSTIIRNLEKQKLVIRQNSLIDTRAKSVQLTKHGQKTLTKALPVVEAVDQEFFEKLGTKKEQLNLLLLKLLEE</sequence>
<evidence type="ECO:0000256" key="2">
    <source>
        <dbReference type="ARBA" id="ARBA00023125"/>
    </source>
</evidence>
<dbReference type="PROSITE" id="PS50995">
    <property type="entry name" value="HTH_MARR_2"/>
    <property type="match status" value="1"/>
</dbReference>
<proteinExistence type="predicted"/>
<dbReference type="PANTHER" id="PTHR42756">
    <property type="entry name" value="TRANSCRIPTIONAL REGULATOR, MARR"/>
    <property type="match status" value="1"/>
</dbReference>
<evidence type="ECO:0000259" key="4">
    <source>
        <dbReference type="PROSITE" id="PS50995"/>
    </source>
</evidence>
<dbReference type="InterPro" id="IPR036390">
    <property type="entry name" value="WH_DNA-bd_sf"/>
</dbReference>
<dbReference type="RefSeq" id="WP_057000378.1">
    <property type="nucleotide sequence ID" value="NZ_CBCPHU010000002.1"/>
</dbReference>
<dbReference type="SUPFAM" id="SSF46785">
    <property type="entry name" value="Winged helix' DNA-binding domain"/>
    <property type="match status" value="1"/>
</dbReference>
<feature type="domain" description="HTH marR-type" evidence="4">
    <location>
        <begin position="9"/>
        <end position="149"/>
    </location>
</feature>
<evidence type="ECO:0000256" key="3">
    <source>
        <dbReference type="ARBA" id="ARBA00023163"/>
    </source>
</evidence>
<dbReference type="PANTHER" id="PTHR42756:SF1">
    <property type="entry name" value="TRANSCRIPTIONAL REPRESSOR OF EMRAB OPERON"/>
    <property type="match status" value="1"/>
</dbReference>
<dbReference type="Pfam" id="PF01047">
    <property type="entry name" value="MarR"/>
    <property type="match status" value="1"/>
</dbReference>
<dbReference type="InterPro" id="IPR000835">
    <property type="entry name" value="HTH_MarR-typ"/>
</dbReference>
<comment type="caution">
    <text evidence="5">The sequence shown here is derived from an EMBL/GenBank/DDBJ whole genome shotgun (WGS) entry which is preliminary data.</text>
</comment>
<dbReference type="GO" id="GO:0003700">
    <property type="term" value="F:DNA-binding transcription factor activity"/>
    <property type="evidence" value="ECO:0007669"/>
    <property type="project" value="InterPro"/>
</dbReference>
<dbReference type="AlphaFoldDB" id="A0AAW9K7D9"/>
<evidence type="ECO:0000313" key="6">
    <source>
        <dbReference type="Proteomes" id="UP001290462"/>
    </source>
</evidence>
<dbReference type="GO" id="GO:0003677">
    <property type="term" value="F:DNA binding"/>
    <property type="evidence" value="ECO:0007669"/>
    <property type="project" value="UniProtKB-KW"/>
</dbReference>